<dbReference type="GO" id="GO:0003735">
    <property type="term" value="F:structural constituent of ribosome"/>
    <property type="evidence" value="ECO:0007669"/>
    <property type="project" value="InterPro"/>
</dbReference>
<keyword evidence="3" id="KW-0694">RNA-binding</keyword>
<dbReference type="CDD" id="cd00473">
    <property type="entry name" value="bS6"/>
    <property type="match status" value="1"/>
</dbReference>
<dbReference type="AlphaFoldDB" id="A0A2H0FJF6"/>
<comment type="function">
    <text evidence="3">Binds together with bS18 to 16S ribosomal RNA.</text>
</comment>
<evidence type="ECO:0000313" key="4">
    <source>
        <dbReference type="EMBL" id="PIQ06151.1"/>
    </source>
</evidence>
<dbReference type="InterPro" id="IPR014717">
    <property type="entry name" value="Transl_elong_EF1B/ribsomal_bS6"/>
</dbReference>
<dbReference type="HAMAP" id="MF_00360">
    <property type="entry name" value="Ribosomal_bS6"/>
    <property type="match status" value="1"/>
</dbReference>
<reference evidence="4 5" key="1">
    <citation type="submission" date="2017-09" db="EMBL/GenBank/DDBJ databases">
        <title>Depth-based differentiation of microbial function through sediment-hosted aquifers and enrichment of novel symbionts in the deep terrestrial subsurface.</title>
        <authorList>
            <person name="Probst A.J."/>
            <person name="Ladd B."/>
            <person name="Jarett J.K."/>
            <person name="Geller-Mcgrath D.E."/>
            <person name="Sieber C.M."/>
            <person name="Emerson J.B."/>
            <person name="Anantharaman K."/>
            <person name="Thomas B.C."/>
            <person name="Malmstrom R."/>
            <person name="Stieglmeier M."/>
            <person name="Klingl A."/>
            <person name="Woyke T."/>
            <person name="Ryan C.M."/>
            <person name="Banfield J.F."/>
        </authorList>
    </citation>
    <scope>NUCLEOTIDE SEQUENCE [LARGE SCALE GENOMIC DNA]</scope>
    <source>
        <strain evidence="4">CG18_big_fil_WC_8_21_14_2_50_37_10</strain>
    </source>
</reference>
<organism evidence="4 5">
    <name type="scientific">Candidatus Nealsonbacteria bacterium CG18_big_fil_WC_8_21_14_2_50_37_10</name>
    <dbReference type="NCBI Taxonomy" id="1974717"/>
    <lineage>
        <taxon>Bacteria</taxon>
        <taxon>Candidatus Nealsoniibacteriota</taxon>
    </lineage>
</organism>
<dbReference type="InterPro" id="IPR035980">
    <property type="entry name" value="Ribosomal_bS6_sf"/>
</dbReference>
<keyword evidence="3" id="KW-0687">Ribonucleoprotein</keyword>
<dbReference type="Gene3D" id="3.30.70.60">
    <property type="match status" value="1"/>
</dbReference>
<dbReference type="Pfam" id="PF01250">
    <property type="entry name" value="Ribosomal_S6"/>
    <property type="match status" value="1"/>
</dbReference>
<protein>
    <recommendedName>
        <fullName evidence="2 3">Small ribosomal subunit protein bS6</fullName>
    </recommendedName>
</protein>
<dbReference type="GO" id="GO:0005840">
    <property type="term" value="C:ribosome"/>
    <property type="evidence" value="ECO:0007669"/>
    <property type="project" value="UniProtKB-KW"/>
</dbReference>
<evidence type="ECO:0000256" key="2">
    <source>
        <dbReference type="ARBA" id="ARBA00035294"/>
    </source>
</evidence>
<keyword evidence="3" id="KW-0689">Ribosomal protein</keyword>
<dbReference type="GO" id="GO:0019843">
    <property type="term" value="F:rRNA binding"/>
    <property type="evidence" value="ECO:0007669"/>
    <property type="project" value="UniProtKB-UniRule"/>
</dbReference>
<proteinExistence type="inferred from homology"/>
<comment type="caution">
    <text evidence="4">The sequence shown here is derived from an EMBL/GenBank/DDBJ whole genome shotgun (WGS) entry which is preliminary data.</text>
</comment>
<dbReference type="InterPro" id="IPR000529">
    <property type="entry name" value="Ribosomal_bS6"/>
</dbReference>
<name>A0A2H0FJF6_9BACT</name>
<dbReference type="GO" id="GO:1990904">
    <property type="term" value="C:ribonucleoprotein complex"/>
    <property type="evidence" value="ECO:0007669"/>
    <property type="project" value="UniProtKB-KW"/>
</dbReference>
<evidence type="ECO:0000313" key="5">
    <source>
        <dbReference type="Proteomes" id="UP000230778"/>
    </source>
</evidence>
<accession>A0A2H0FJF6</accession>
<dbReference type="Proteomes" id="UP000230778">
    <property type="component" value="Unassembled WGS sequence"/>
</dbReference>
<evidence type="ECO:0000256" key="1">
    <source>
        <dbReference type="ARBA" id="ARBA00009512"/>
    </source>
</evidence>
<dbReference type="SUPFAM" id="SSF54995">
    <property type="entry name" value="Ribosomal protein S6"/>
    <property type="match status" value="1"/>
</dbReference>
<evidence type="ECO:0000256" key="3">
    <source>
        <dbReference type="HAMAP-Rule" id="MF_00360"/>
    </source>
</evidence>
<dbReference type="EMBL" id="PCUC01000122">
    <property type="protein sequence ID" value="PIQ06151.1"/>
    <property type="molecule type" value="Genomic_DNA"/>
</dbReference>
<gene>
    <name evidence="3" type="primary">rpsF</name>
    <name evidence="4" type="ORF">COW72_02330</name>
</gene>
<dbReference type="GO" id="GO:0006412">
    <property type="term" value="P:translation"/>
    <property type="evidence" value="ECO:0007669"/>
    <property type="project" value="UniProtKB-UniRule"/>
</dbReference>
<comment type="similarity">
    <text evidence="1 3">Belongs to the bacterial ribosomal protein bS6 family.</text>
</comment>
<keyword evidence="3" id="KW-0699">rRNA-binding</keyword>
<sequence>MKLYELIYLSSTDLSKEELNLLQEKIISLIREVGGELLVRGSLANTFVRKKLASPIKNKGEAYFTALSFRFEPEKLENLEKKLKLESQILRYLILVKPKPEKLFEPKPTQILPARLAFGNSKAGGPRKTLKKKPKVELKEIEKKLDEILDEGDEG</sequence>
<dbReference type="InterPro" id="IPR020814">
    <property type="entry name" value="Ribosomal_S6_plastid/chlpt"/>
</dbReference>